<comment type="caution">
    <text evidence="2">The sequence shown here is derived from an EMBL/GenBank/DDBJ whole genome shotgun (WGS) entry which is preliminary data.</text>
</comment>
<evidence type="ECO:0000256" key="1">
    <source>
        <dbReference type="SAM" id="MobiDB-lite"/>
    </source>
</evidence>
<evidence type="ECO:0000313" key="2">
    <source>
        <dbReference type="EMBL" id="MED6240195.1"/>
    </source>
</evidence>
<protein>
    <submittedName>
        <fullName evidence="2">Uncharacterized protein</fullName>
    </submittedName>
</protein>
<dbReference type="Proteomes" id="UP001345963">
    <property type="component" value="Unassembled WGS sequence"/>
</dbReference>
<name>A0ABU7AS32_9TELE</name>
<evidence type="ECO:0000313" key="3">
    <source>
        <dbReference type="Proteomes" id="UP001345963"/>
    </source>
</evidence>
<gene>
    <name evidence="2" type="ORF">ATANTOWER_017313</name>
</gene>
<organism evidence="2 3">
    <name type="scientific">Ataeniobius toweri</name>
    <dbReference type="NCBI Taxonomy" id="208326"/>
    <lineage>
        <taxon>Eukaryota</taxon>
        <taxon>Metazoa</taxon>
        <taxon>Chordata</taxon>
        <taxon>Craniata</taxon>
        <taxon>Vertebrata</taxon>
        <taxon>Euteleostomi</taxon>
        <taxon>Actinopterygii</taxon>
        <taxon>Neopterygii</taxon>
        <taxon>Teleostei</taxon>
        <taxon>Neoteleostei</taxon>
        <taxon>Acanthomorphata</taxon>
        <taxon>Ovalentaria</taxon>
        <taxon>Atherinomorphae</taxon>
        <taxon>Cyprinodontiformes</taxon>
        <taxon>Goodeidae</taxon>
        <taxon>Ataeniobius</taxon>
    </lineage>
</organism>
<accession>A0ABU7AS32</accession>
<feature type="region of interest" description="Disordered" evidence="1">
    <location>
        <begin position="51"/>
        <end position="75"/>
    </location>
</feature>
<reference evidence="2 3" key="1">
    <citation type="submission" date="2021-07" db="EMBL/GenBank/DDBJ databases">
        <authorList>
            <person name="Palmer J.M."/>
        </authorList>
    </citation>
    <scope>NUCLEOTIDE SEQUENCE [LARGE SCALE GENOMIC DNA]</scope>
    <source>
        <strain evidence="2 3">AT_MEX2019</strain>
        <tissue evidence="2">Muscle</tissue>
    </source>
</reference>
<keyword evidence="3" id="KW-1185">Reference proteome</keyword>
<sequence length="75" mass="8121">MKNGEHVLTVNQRINSSVSSEQRAAAPRELSEGLAQGPRVAVCGIQTNEPTALPEHKQSALTTRPPLPMKDHCHV</sequence>
<dbReference type="EMBL" id="JAHUTI010023249">
    <property type="protein sequence ID" value="MED6240195.1"/>
    <property type="molecule type" value="Genomic_DNA"/>
</dbReference>
<proteinExistence type="predicted"/>